<organism evidence="1 2">
    <name type="scientific">Pseudomonas vranovensis</name>
    <dbReference type="NCBI Taxonomy" id="321661"/>
    <lineage>
        <taxon>Bacteria</taxon>
        <taxon>Pseudomonadati</taxon>
        <taxon>Pseudomonadota</taxon>
        <taxon>Gammaproteobacteria</taxon>
        <taxon>Pseudomonadales</taxon>
        <taxon>Pseudomonadaceae</taxon>
        <taxon>Pseudomonas</taxon>
    </lineage>
</organism>
<reference evidence="1 2" key="1">
    <citation type="submission" date="2016-10" db="EMBL/GenBank/DDBJ databases">
        <title>Comparative genome analysis of multiple Pseudomonas spp. focuses on biocontrol and plant growth promoting traits.</title>
        <authorList>
            <person name="Tao X.-Y."/>
            <person name="Taylor C.G."/>
        </authorList>
    </citation>
    <scope>NUCLEOTIDE SEQUENCE [LARGE SCALE GENOMIC DNA]</scope>
    <source>
        <strain evidence="1 2">15D11</strain>
    </source>
</reference>
<accession>A0A423DV26</accession>
<dbReference type="EMBL" id="MOAM01000013">
    <property type="protein sequence ID" value="ROL75946.1"/>
    <property type="molecule type" value="Genomic_DNA"/>
</dbReference>
<proteinExistence type="predicted"/>
<name>A0A423DV26_9PSED</name>
<evidence type="ECO:0000313" key="2">
    <source>
        <dbReference type="Proteomes" id="UP000285286"/>
    </source>
</evidence>
<dbReference type="Proteomes" id="UP000285286">
    <property type="component" value="Unassembled WGS sequence"/>
</dbReference>
<dbReference type="AlphaFoldDB" id="A0A423DV26"/>
<sequence length="154" mass="17522">MNIVQRLALSHPLAQLQTPSGWTVVKNNFIDADASILASIEDPLEQMQARENFFASDIFYAQSEHDIDGRNTIKAVIDVWCRPAEPDMASSMGYEVTLSLYKNKAKNSYYSKEQLVDGRHQAAQLVNHWMHSFSLKFIYALDDSTAHDPDTYFC</sequence>
<protein>
    <submittedName>
        <fullName evidence="1">Uncharacterized protein</fullName>
    </submittedName>
</protein>
<gene>
    <name evidence="1" type="ORF">BHU25_07000</name>
</gene>
<evidence type="ECO:0000313" key="1">
    <source>
        <dbReference type="EMBL" id="ROL75946.1"/>
    </source>
</evidence>
<comment type="caution">
    <text evidence="1">The sequence shown here is derived from an EMBL/GenBank/DDBJ whole genome shotgun (WGS) entry which is preliminary data.</text>
</comment>
<keyword evidence="2" id="KW-1185">Reference proteome</keyword>
<dbReference type="RefSeq" id="WP_123565254.1">
    <property type="nucleotide sequence ID" value="NZ_MOAM01000013.1"/>
</dbReference>